<proteinExistence type="predicted"/>
<evidence type="ECO:0000256" key="2">
    <source>
        <dbReference type="SAM" id="MobiDB-lite"/>
    </source>
</evidence>
<feature type="compositionally biased region" description="Low complexity" evidence="2">
    <location>
        <begin position="95"/>
        <end position="107"/>
    </location>
</feature>
<accession>A0A699SSZ2</accession>
<dbReference type="AlphaFoldDB" id="A0A699SSZ2"/>
<dbReference type="EMBL" id="BKCJ011182994">
    <property type="protein sequence ID" value="GFD00158.1"/>
    <property type="molecule type" value="Genomic_DNA"/>
</dbReference>
<name>A0A699SSZ2_TANCI</name>
<feature type="coiled-coil region" evidence="1">
    <location>
        <begin position="16"/>
        <end position="50"/>
    </location>
</feature>
<sequence length="139" mass="15757">MQEDERKGNVGISSEIESNLCELKDLEAEAEELRKSKNSLTVKKAELLQKLQRDLSKMLSPKSEARAKQLILEYANKEHEGEMRVDIDINIPALDSDQWSSSQNSNLTDSGEIDEPYKKNNKFFGKLVKFLIGKDESAP</sequence>
<gene>
    <name evidence="3" type="ORF">Tci_872127</name>
</gene>
<evidence type="ECO:0000313" key="3">
    <source>
        <dbReference type="EMBL" id="GFD00158.1"/>
    </source>
</evidence>
<feature type="region of interest" description="Disordered" evidence="2">
    <location>
        <begin position="95"/>
        <end position="114"/>
    </location>
</feature>
<comment type="caution">
    <text evidence="3">The sequence shown here is derived from an EMBL/GenBank/DDBJ whole genome shotgun (WGS) entry which is preliminary data.</text>
</comment>
<protein>
    <submittedName>
        <fullName evidence="3">Protein CHUP1, chloroplastic-like</fullName>
    </submittedName>
</protein>
<reference evidence="3" key="1">
    <citation type="journal article" date="2019" name="Sci. Rep.">
        <title>Draft genome of Tanacetum cinerariifolium, the natural source of mosquito coil.</title>
        <authorList>
            <person name="Yamashiro T."/>
            <person name="Shiraishi A."/>
            <person name="Satake H."/>
            <person name="Nakayama K."/>
        </authorList>
    </citation>
    <scope>NUCLEOTIDE SEQUENCE</scope>
</reference>
<organism evidence="3">
    <name type="scientific">Tanacetum cinerariifolium</name>
    <name type="common">Dalmatian daisy</name>
    <name type="synonym">Chrysanthemum cinerariifolium</name>
    <dbReference type="NCBI Taxonomy" id="118510"/>
    <lineage>
        <taxon>Eukaryota</taxon>
        <taxon>Viridiplantae</taxon>
        <taxon>Streptophyta</taxon>
        <taxon>Embryophyta</taxon>
        <taxon>Tracheophyta</taxon>
        <taxon>Spermatophyta</taxon>
        <taxon>Magnoliopsida</taxon>
        <taxon>eudicotyledons</taxon>
        <taxon>Gunneridae</taxon>
        <taxon>Pentapetalae</taxon>
        <taxon>asterids</taxon>
        <taxon>campanulids</taxon>
        <taxon>Asterales</taxon>
        <taxon>Asteraceae</taxon>
        <taxon>Asteroideae</taxon>
        <taxon>Anthemideae</taxon>
        <taxon>Anthemidinae</taxon>
        <taxon>Tanacetum</taxon>
    </lineage>
</organism>
<evidence type="ECO:0000256" key="1">
    <source>
        <dbReference type="SAM" id="Coils"/>
    </source>
</evidence>
<keyword evidence="1" id="KW-0175">Coiled coil</keyword>